<accession>A0A3S1CZQ4</accession>
<organism evidence="1 2">
    <name type="scientific">Chitinophaga solisilvae</name>
    <dbReference type="NCBI Taxonomy" id="1233460"/>
    <lineage>
        <taxon>Bacteria</taxon>
        <taxon>Pseudomonadati</taxon>
        <taxon>Bacteroidota</taxon>
        <taxon>Chitinophagia</taxon>
        <taxon>Chitinophagales</taxon>
        <taxon>Chitinophagaceae</taxon>
        <taxon>Chitinophaga</taxon>
    </lineage>
</organism>
<reference evidence="1" key="1">
    <citation type="submission" date="2020-05" db="EMBL/GenBank/DDBJ databases">
        <title>Chitinophaga laudate sp. nov., isolated from a tropical peat swamp.</title>
        <authorList>
            <person name="Goh C.B.S."/>
            <person name="Lee M.S."/>
            <person name="Parimannan S."/>
            <person name="Pasbakhsh P."/>
            <person name="Yule C.M."/>
            <person name="Rajandas H."/>
            <person name="Loke S."/>
            <person name="Croft L."/>
            <person name="Tan J.B.L."/>
        </authorList>
    </citation>
    <scope>NUCLEOTIDE SEQUENCE</scope>
    <source>
        <strain evidence="1">Mgbs1</strain>
    </source>
</reference>
<sequence length="69" mass="8128">MENNKTPQEITEINKSIERNSKMLAFGLYLDEGMKAVERVFPEYKHFVLENKNNSFGEVKRKLFTFNLA</sequence>
<evidence type="ECO:0000313" key="2">
    <source>
        <dbReference type="Proteomes" id="UP000281028"/>
    </source>
</evidence>
<gene>
    <name evidence="1" type="ORF">ECE50_026415</name>
</gene>
<dbReference type="Proteomes" id="UP000281028">
    <property type="component" value="Unassembled WGS sequence"/>
</dbReference>
<proteinExistence type="predicted"/>
<protein>
    <submittedName>
        <fullName evidence="1">Uncharacterized protein</fullName>
    </submittedName>
</protein>
<dbReference type="EMBL" id="RIAR02000001">
    <property type="protein sequence ID" value="NSL90384.1"/>
    <property type="molecule type" value="Genomic_DNA"/>
</dbReference>
<name>A0A3S1CZQ4_9BACT</name>
<evidence type="ECO:0000313" key="1">
    <source>
        <dbReference type="EMBL" id="NSL90384.1"/>
    </source>
</evidence>
<keyword evidence="2" id="KW-1185">Reference proteome</keyword>
<dbReference type="AlphaFoldDB" id="A0A3S1CZQ4"/>
<comment type="caution">
    <text evidence="1">The sequence shown here is derived from an EMBL/GenBank/DDBJ whole genome shotgun (WGS) entry which is preliminary data.</text>
</comment>